<feature type="non-terminal residue" evidence="1">
    <location>
        <position position="100"/>
    </location>
</feature>
<dbReference type="SUPFAM" id="SSF75304">
    <property type="entry name" value="Amidase signature (AS) enzymes"/>
    <property type="match status" value="1"/>
</dbReference>
<dbReference type="Gene3D" id="3.90.1300.10">
    <property type="entry name" value="Amidase signature (AS) domain"/>
    <property type="match status" value="1"/>
</dbReference>
<gene>
    <name evidence="1" type="ORF">OTU49_014684</name>
</gene>
<dbReference type="Proteomes" id="UP001445076">
    <property type="component" value="Unassembled WGS sequence"/>
</dbReference>
<dbReference type="PANTHER" id="PTHR43372">
    <property type="entry name" value="FATTY-ACID AMIDE HYDROLASE"/>
    <property type="match status" value="1"/>
</dbReference>
<proteinExistence type="predicted"/>
<keyword evidence="2" id="KW-1185">Reference proteome</keyword>
<dbReference type="PANTHER" id="PTHR43372:SF4">
    <property type="entry name" value="FATTY-ACID AMIDE HYDROLASE 2"/>
    <property type="match status" value="1"/>
</dbReference>
<dbReference type="EMBL" id="JARKIK010005907">
    <property type="protein sequence ID" value="KAK8718520.1"/>
    <property type="molecule type" value="Genomic_DNA"/>
</dbReference>
<name>A0AAW0VPI3_CHEQU</name>
<dbReference type="AlphaFoldDB" id="A0AAW0VPI3"/>
<organism evidence="1 2">
    <name type="scientific">Cherax quadricarinatus</name>
    <name type="common">Australian red claw crayfish</name>
    <dbReference type="NCBI Taxonomy" id="27406"/>
    <lineage>
        <taxon>Eukaryota</taxon>
        <taxon>Metazoa</taxon>
        <taxon>Ecdysozoa</taxon>
        <taxon>Arthropoda</taxon>
        <taxon>Crustacea</taxon>
        <taxon>Multicrustacea</taxon>
        <taxon>Malacostraca</taxon>
        <taxon>Eumalacostraca</taxon>
        <taxon>Eucarida</taxon>
        <taxon>Decapoda</taxon>
        <taxon>Pleocyemata</taxon>
        <taxon>Astacidea</taxon>
        <taxon>Parastacoidea</taxon>
        <taxon>Parastacidae</taxon>
        <taxon>Cherax</taxon>
    </lineage>
</organism>
<protein>
    <submittedName>
        <fullName evidence="1">Uncharacterized protein</fullName>
    </submittedName>
</protein>
<reference evidence="1 2" key="1">
    <citation type="journal article" date="2024" name="BMC Genomics">
        <title>Genome assembly of redclaw crayfish (Cherax quadricarinatus) provides insights into its immune adaptation and hypoxia tolerance.</title>
        <authorList>
            <person name="Liu Z."/>
            <person name="Zheng J."/>
            <person name="Li H."/>
            <person name="Fang K."/>
            <person name="Wang S."/>
            <person name="He J."/>
            <person name="Zhou D."/>
            <person name="Weng S."/>
            <person name="Chi M."/>
            <person name="Gu Z."/>
            <person name="He J."/>
            <person name="Li F."/>
            <person name="Wang M."/>
        </authorList>
    </citation>
    <scope>NUCLEOTIDE SEQUENCE [LARGE SCALE GENOMIC DNA]</scope>
    <source>
        <strain evidence="1">ZL_2023a</strain>
    </source>
</reference>
<accession>A0AAW0VPI3</accession>
<dbReference type="InterPro" id="IPR052739">
    <property type="entry name" value="FAAH2"/>
</dbReference>
<evidence type="ECO:0000313" key="2">
    <source>
        <dbReference type="Proteomes" id="UP001445076"/>
    </source>
</evidence>
<evidence type="ECO:0000313" key="1">
    <source>
        <dbReference type="EMBL" id="KAK8718520.1"/>
    </source>
</evidence>
<feature type="non-terminal residue" evidence="1">
    <location>
        <position position="1"/>
    </location>
</feature>
<dbReference type="InterPro" id="IPR036928">
    <property type="entry name" value="AS_sf"/>
</dbReference>
<comment type="caution">
    <text evidence="1">The sequence shown here is derived from an EMBL/GenBank/DDBJ whole genome shotgun (WGS) entry which is preliminary data.</text>
</comment>
<dbReference type="GO" id="GO:0012505">
    <property type="term" value="C:endomembrane system"/>
    <property type="evidence" value="ECO:0007669"/>
    <property type="project" value="TreeGrafter"/>
</dbReference>
<sequence length="100" mass="11079">GIVSNLGQEPKASGEAMNFLVTGPMCRYVKDLTPLLKILAASNVHMLKLDQKVDVQNLRYFYIEDDGGSPLVTPVHSELRVAQKKIVTHLEKAYGIKAKK</sequence>